<accession>A0A6L9SBP8</accession>
<keyword evidence="7" id="KW-1185">Reference proteome</keyword>
<evidence type="ECO:0000256" key="3">
    <source>
        <dbReference type="ARBA" id="ARBA00022989"/>
    </source>
</evidence>
<evidence type="ECO:0000256" key="1">
    <source>
        <dbReference type="ARBA" id="ARBA00004141"/>
    </source>
</evidence>
<feature type="transmembrane region" description="Helical" evidence="5">
    <location>
        <begin position="284"/>
        <end position="306"/>
    </location>
</feature>
<dbReference type="RefSeq" id="WP_163740063.1">
    <property type="nucleotide sequence ID" value="NZ_JAAGOA010000012.1"/>
</dbReference>
<dbReference type="InterPro" id="IPR050475">
    <property type="entry name" value="Prenyltransferase_related"/>
</dbReference>
<name>A0A6L9SBP8_9ACTN</name>
<reference evidence="6 7" key="1">
    <citation type="submission" date="2020-02" db="EMBL/GenBank/DDBJ databases">
        <authorList>
            <person name="Li X.-J."/>
            <person name="Han X.-M."/>
        </authorList>
    </citation>
    <scope>NUCLEOTIDE SEQUENCE [LARGE SCALE GENOMIC DNA]</scope>
    <source>
        <strain evidence="6 7">CCTCC AB 2017055</strain>
    </source>
</reference>
<comment type="caution">
    <text evidence="6">The sequence shown here is derived from an EMBL/GenBank/DDBJ whole genome shotgun (WGS) entry which is preliminary data.</text>
</comment>
<dbReference type="Gene3D" id="1.10.357.140">
    <property type="entry name" value="UbiA prenyltransferase"/>
    <property type="match status" value="1"/>
</dbReference>
<keyword evidence="6" id="KW-0808">Transferase</keyword>
<evidence type="ECO:0000313" key="6">
    <source>
        <dbReference type="EMBL" id="NEE01938.1"/>
    </source>
</evidence>
<dbReference type="PANTHER" id="PTHR42723">
    <property type="entry name" value="CHLOROPHYLL SYNTHASE"/>
    <property type="match status" value="1"/>
</dbReference>
<dbReference type="Proteomes" id="UP000475214">
    <property type="component" value="Unassembled WGS sequence"/>
</dbReference>
<dbReference type="Pfam" id="PF01040">
    <property type="entry name" value="UbiA"/>
    <property type="match status" value="1"/>
</dbReference>
<sequence>MTVATSPSAHDIRGHIDRIRARDILVMSRPRFWLASAVAVHVGFVLATRRVLPRGDEFLTMAHVALVAGPLLWLAVLAFNDAHDLDSDRLNPRKARSPLVQGRLMPRQATRIGLAASLLAVLVAVPLGALFASGVAATLLLAWAYSAPPLRLKARAGADVLVNAAAVGVVGPLGGWVAMRGSTDGFPWPIAVIGLLAAAALYLPTTIADRDADAAVGIRTTAVVLGSRVTLELGFALWLASAVLALACAVADVVVSPSLVPLHLVIMPILLVLYRRLLTGRPSFAAITVVAGAYLVPCAAFVITYVDSI</sequence>
<feature type="transmembrane region" description="Helical" evidence="5">
    <location>
        <begin position="112"/>
        <end position="145"/>
    </location>
</feature>
<evidence type="ECO:0000256" key="2">
    <source>
        <dbReference type="ARBA" id="ARBA00022692"/>
    </source>
</evidence>
<comment type="subcellular location">
    <subcellularLocation>
        <location evidence="1">Membrane</location>
        <topology evidence="1">Multi-pass membrane protein</topology>
    </subcellularLocation>
</comment>
<feature type="transmembrane region" description="Helical" evidence="5">
    <location>
        <begin position="235"/>
        <end position="255"/>
    </location>
</feature>
<organism evidence="6 7">
    <name type="scientific">Phytoactinopolyspora halotolerans</name>
    <dbReference type="NCBI Taxonomy" id="1981512"/>
    <lineage>
        <taxon>Bacteria</taxon>
        <taxon>Bacillati</taxon>
        <taxon>Actinomycetota</taxon>
        <taxon>Actinomycetes</taxon>
        <taxon>Jiangellales</taxon>
        <taxon>Jiangellaceae</taxon>
        <taxon>Phytoactinopolyspora</taxon>
    </lineage>
</organism>
<dbReference type="AlphaFoldDB" id="A0A6L9SBP8"/>
<keyword evidence="3 5" id="KW-1133">Transmembrane helix</keyword>
<gene>
    <name evidence="6" type="primary">ubiA</name>
    <name evidence="6" type="ORF">G1H10_17325</name>
</gene>
<dbReference type="EMBL" id="JAAGOA010000012">
    <property type="protein sequence ID" value="NEE01938.1"/>
    <property type="molecule type" value="Genomic_DNA"/>
</dbReference>
<feature type="transmembrane region" description="Helical" evidence="5">
    <location>
        <begin position="32"/>
        <end position="52"/>
    </location>
</feature>
<feature type="transmembrane region" description="Helical" evidence="5">
    <location>
        <begin position="262"/>
        <end position="278"/>
    </location>
</feature>
<dbReference type="GO" id="GO:0016765">
    <property type="term" value="F:transferase activity, transferring alkyl or aryl (other than methyl) groups"/>
    <property type="evidence" value="ECO:0007669"/>
    <property type="project" value="InterPro"/>
</dbReference>
<evidence type="ECO:0000256" key="4">
    <source>
        <dbReference type="ARBA" id="ARBA00023136"/>
    </source>
</evidence>
<proteinExistence type="predicted"/>
<evidence type="ECO:0000313" key="7">
    <source>
        <dbReference type="Proteomes" id="UP000475214"/>
    </source>
</evidence>
<feature type="transmembrane region" description="Helical" evidence="5">
    <location>
        <begin position="160"/>
        <end position="179"/>
    </location>
</feature>
<evidence type="ECO:0000256" key="5">
    <source>
        <dbReference type="SAM" id="Phobius"/>
    </source>
</evidence>
<feature type="transmembrane region" description="Helical" evidence="5">
    <location>
        <begin position="186"/>
        <end position="203"/>
    </location>
</feature>
<keyword evidence="2 5" id="KW-0812">Transmembrane</keyword>
<dbReference type="GO" id="GO:0016020">
    <property type="term" value="C:membrane"/>
    <property type="evidence" value="ECO:0007669"/>
    <property type="project" value="UniProtKB-SubCell"/>
</dbReference>
<dbReference type="InterPro" id="IPR044878">
    <property type="entry name" value="UbiA_sf"/>
</dbReference>
<keyword evidence="4 5" id="KW-0472">Membrane</keyword>
<feature type="transmembrane region" description="Helical" evidence="5">
    <location>
        <begin position="58"/>
        <end position="79"/>
    </location>
</feature>
<dbReference type="PANTHER" id="PTHR42723:SF1">
    <property type="entry name" value="CHLOROPHYLL SYNTHASE, CHLOROPLASTIC"/>
    <property type="match status" value="1"/>
</dbReference>
<dbReference type="InterPro" id="IPR000537">
    <property type="entry name" value="UbiA_prenyltransferase"/>
</dbReference>
<protein>
    <submittedName>
        <fullName evidence="6">UbiA family prenyltransferase</fullName>
    </submittedName>
</protein>